<accession>A0A3B0Y2Y1</accession>
<dbReference type="PANTHER" id="PTHR34322:SF2">
    <property type="entry name" value="TRANSPOSASE IS200-LIKE DOMAIN-CONTAINING PROTEIN"/>
    <property type="match status" value="1"/>
</dbReference>
<dbReference type="PANTHER" id="PTHR34322">
    <property type="entry name" value="TRANSPOSASE, Y1_TNP DOMAIN-CONTAINING"/>
    <property type="match status" value="1"/>
</dbReference>
<protein>
    <submittedName>
        <fullName evidence="1">Transposase and inactivated derivatives</fullName>
    </submittedName>
</protein>
<gene>
    <name evidence="1" type="ORF">MNBD_GAMMA10-2710</name>
</gene>
<organism evidence="1">
    <name type="scientific">hydrothermal vent metagenome</name>
    <dbReference type="NCBI Taxonomy" id="652676"/>
    <lineage>
        <taxon>unclassified sequences</taxon>
        <taxon>metagenomes</taxon>
        <taxon>ecological metagenomes</taxon>
    </lineage>
</organism>
<dbReference type="GO" id="GO:0003677">
    <property type="term" value="F:DNA binding"/>
    <property type="evidence" value="ECO:0007669"/>
    <property type="project" value="InterPro"/>
</dbReference>
<dbReference type="AlphaFoldDB" id="A0A3B0Y2Y1"/>
<dbReference type="GO" id="GO:0006313">
    <property type="term" value="P:DNA transposition"/>
    <property type="evidence" value="ECO:0007669"/>
    <property type="project" value="InterPro"/>
</dbReference>
<dbReference type="SUPFAM" id="SSF143422">
    <property type="entry name" value="Transposase IS200-like"/>
    <property type="match status" value="1"/>
</dbReference>
<sequence length="331" mass="38037">MPKPRYAQVSLEATPYYHCFSRCVRRAFLCGLDGLTKISYEHRKQWLEDRVYTASTAFALDLCTYAIMSNHYHVVLHVNKPQADAWDMDEIINRWHMLYKGNVLSQRYLKGETLGKAELATLSEKAELWREQLMDISWFMRFVNEGVARRANAEDDCTGRFWEGRFSSQALLDEAALAACMVYVDLNPVRAGMAKTPEASDHTSIRKRIQSVLNIEPSDYQKLQPEGLYPFVGNPRIDMPDGLPFELSEYIELVDLTGRQLREGGKGSIDASELPMLQRLGIENDNWKELTRNFQEKTKGLVGSVFTLKIACEKLGYQRMICKQSCEQFFS</sequence>
<dbReference type="GO" id="GO:0004803">
    <property type="term" value="F:transposase activity"/>
    <property type="evidence" value="ECO:0007669"/>
    <property type="project" value="InterPro"/>
</dbReference>
<evidence type="ECO:0000313" key="1">
    <source>
        <dbReference type="EMBL" id="VAW70753.1"/>
    </source>
</evidence>
<dbReference type="EMBL" id="UOFJ01000551">
    <property type="protein sequence ID" value="VAW70753.1"/>
    <property type="molecule type" value="Genomic_DNA"/>
</dbReference>
<name>A0A3B0Y2Y1_9ZZZZ</name>
<proteinExistence type="predicted"/>
<dbReference type="InterPro" id="IPR036515">
    <property type="entry name" value="Transposase_17_sf"/>
</dbReference>
<reference evidence="1" key="1">
    <citation type="submission" date="2018-06" db="EMBL/GenBank/DDBJ databases">
        <authorList>
            <person name="Zhirakovskaya E."/>
        </authorList>
    </citation>
    <scope>NUCLEOTIDE SEQUENCE</scope>
</reference>
<dbReference type="Gene3D" id="3.30.70.1290">
    <property type="entry name" value="Transposase IS200-like"/>
    <property type="match status" value="1"/>
</dbReference>